<dbReference type="InterPro" id="IPR026032">
    <property type="entry name" value="HcaT-like"/>
</dbReference>
<dbReference type="PIRSF" id="PIRSF004925">
    <property type="entry name" value="HcaT"/>
    <property type="match status" value="1"/>
</dbReference>
<comment type="caution">
    <text evidence="10">The sequence shown here is derived from an EMBL/GenBank/DDBJ whole genome shotgun (WGS) entry which is preliminary data.</text>
</comment>
<dbReference type="RefSeq" id="WP_188993151.1">
    <property type="nucleotide sequence ID" value="NZ_BMHP01000002.1"/>
</dbReference>
<dbReference type="PANTHER" id="PTHR23522">
    <property type="entry name" value="BLL5896 PROTEIN"/>
    <property type="match status" value="1"/>
</dbReference>
<dbReference type="PANTHER" id="PTHR23522:SF10">
    <property type="entry name" value="3-PHENYLPROPIONIC ACID TRANSPORTER-RELATED"/>
    <property type="match status" value="1"/>
</dbReference>
<reference evidence="10" key="2">
    <citation type="submission" date="2020-09" db="EMBL/GenBank/DDBJ databases">
        <authorList>
            <person name="Sun Q."/>
            <person name="Zhou Y."/>
        </authorList>
    </citation>
    <scope>NUCLEOTIDE SEQUENCE</scope>
    <source>
        <strain evidence="10">CGMCC 1.15178</strain>
    </source>
</reference>
<sequence length="397" mass="43833">MNSTNYIIAAFGRSLTAGKETRVLRMFCFAVYMTQAIIVSYFPLYFLDQGYSASQIGIIYSIGPFISVFSTLLFGAASDKYRTLKKILSVILFGQLIMVALLFSTQTFAIVCFIMLVFYFFQTPINPLTDSLILLSSKHTGTPYALVRIFGSLGFAFMAFSMGQLLKFTGSWATLLVGLITIGITFFLSLGLKDYQGSLKKMDFSGLFKILRKPDIVTFFALVFILSVSHRMYEGFLAVTLRQMGASDSLVGVAWLVSSVSEIPVLFLLGKYGHKFKELPLLAIASLMYAVRFFLVGEIQSPIWVIPVQAMHSITFGIYFTTALRYLSTIIPDEYRSSGQAVFAVVWTGFAGIISGMVGGSIFDHYGKGAFFQLAMVLALIAAASFLAKHLFSRSSA</sequence>
<dbReference type="InterPro" id="IPR036259">
    <property type="entry name" value="MFS_trans_sf"/>
</dbReference>
<evidence type="ECO:0000256" key="3">
    <source>
        <dbReference type="ARBA" id="ARBA00022475"/>
    </source>
</evidence>
<reference evidence="10" key="1">
    <citation type="journal article" date="2014" name="Int. J. Syst. Evol. Microbiol.">
        <title>Complete genome sequence of Corynebacterium casei LMG S-19264T (=DSM 44701T), isolated from a smear-ripened cheese.</title>
        <authorList>
            <consortium name="US DOE Joint Genome Institute (JGI-PGF)"/>
            <person name="Walter F."/>
            <person name="Albersmeier A."/>
            <person name="Kalinowski J."/>
            <person name="Ruckert C."/>
        </authorList>
    </citation>
    <scope>NUCLEOTIDE SEQUENCE</scope>
    <source>
        <strain evidence="10">CGMCC 1.15178</strain>
    </source>
</reference>
<keyword evidence="5 8" id="KW-0812">Transmembrane</keyword>
<keyword evidence="6 8" id="KW-1133">Transmembrane helix</keyword>
<evidence type="ECO:0000256" key="4">
    <source>
        <dbReference type="ARBA" id="ARBA00022519"/>
    </source>
</evidence>
<evidence type="ECO:0000256" key="8">
    <source>
        <dbReference type="SAM" id="Phobius"/>
    </source>
</evidence>
<dbReference type="GO" id="GO:0030395">
    <property type="term" value="F:lactose binding"/>
    <property type="evidence" value="ECO:0007669"/>
    <property type="project" value="TreeGrafter"/>
</dbReference>
<dbReference type="Gene3D" id="1.20.1250.20">
    <property type="entry name" value="MFS general substrate transporter like domains"/>
    <property type="match status" value="2"/>
</dbReference>
<evidence type="ECO:0000256" key="2">
    <source>
        <dbReference type="ARBA" id="ARBA00022448"/>
    </source>
</evidence>
<feature type="transmembrane region" description="Helical" evidence="8">
    <location>
        <begin position="172"/>
        <end position="195"/>
    </location>
</feature>
<dbReference type="Proteomes" id="UP000612456">
    <property type="component" value="Unassembled WGS sequence"/>
</dbReference>
<feature type="transmembrane region" description="Helical" evidence="8">
    <location>
        <begin position="23"/>
        <end position="46"/>
    </location>
</feature>
<accession>A0A917DV98</accession>
<feature type="transmembrane region" description="Helical" evidence="8">
    <location>
        <begin position="303"/>
        <end position="320"/>
    </location>
</feature>
<name>A0A917DV98_9BACL</name>
<dbReference type="GO" id="GO:0005886">
    <property type="term" value="C:plasma membrane"/>
    <property type="evidence" value="ECO:0007669"/>
    <property type="project" value="UniProtKB-SubCell"/>
</dbReference>
<evidence type="ECO:0000313" key="11">
    <source>
        <dbReference type="Proteomes" id="UP000612456"/>
    </source>
</evidence>
<evidence type="ECO:0000256" key="5">
    <source>
        <dbReference type="ARBA" id="ARBA00022692"/>
    </source>
</evidence>
<dbReference type="SUPFAM" id="SSF103473">
    <property type="entry name" value="MFS general substrate transporter"/>
    <property type="match status" value="1"/>
</dbReference>
<feature type="transmembrane region" description="Helical" evidence="8">
    <location>
        <begin position="216"/>
        <end position="233"/>
    </location>
</feature>
<feature type="transmembrane region" description="Helical" evidence="8">
    <location>
        <begin position="58"/>
        <end position="77"/>
    </location>
</feature>
<evidence type="ECO:0000256" key="1">
    <source>
        <dbReference type="ARBA" id="ARBA00004429"/>
    </source>
</evidence>
<feature type="transmembrane region" description="Helical" evidence="8">
    <location>
        <begin position="253"/>
        <end position="272"/>
    </location>
</feature>
<dbReference type="InterPro" id="IPR024989">
    <property type="entry name" value="MFS_assoc_dom"/>
</dbReference>
<evidence type="ECO:0000256" key="6">
    <source>
        <dbReference type="ARBA" id="ARBA00022989"/>
    </source>
</evidence>
<keyword evidence="7 8" id="KW-0472">Membrane</keyword>
<feature type="domain" description="Major facilitator superfamily (MFS) profile" evidence="9">
    <location>
        <begin position="215"/>
        <end position="397"/>
    </location>
</feature>
<feature type="transmembrane region" description="Helical" evidence="8">
    <location>
        <begin position="341"/>
        <end position="363"/>
    </location>
</feature>
<keyword evidence="11" id="KW-1185">Reference proteome</keyword>
<dbReference type="GO" id="GO:0015528">
    <property type="term" value="F:lactose:proton symporter activity"/>
    <property type="evidence" value="ECO:0007669"/>
    <property type="project" value="TreeGrafter"/>
</dbReference>
<proteinExistence type="predicted"/>
<comment type="subcellular location">
    <subcellularLocation>
        <location evidence="1">Cell inner membrane</location>
        <topology evidence="1">Multi-pass membrane protein</topology>
    </subcellularLocation>
</comment>
<keyword evidence="3" id="KW-1003">Cell membrane</keyword>
<evidence type="ECO:0000256" key="7">
    <source>
        <dbReference type="ARBA" id="ARBA00023136"/>
    </source>
</evidence>
<evidence type="ECO:0000313" key="10">
    <source>
        <dbReference type="EMBL" id="GGD73841.1"/>
    </source>
</evidence>
<dbReference type="Pfam" id="PF12832">
    <property type="entry name" value="MFS_1_like"/>
    <property type="match status" value="1"/>
</dbReference>
<gene>
    <name evidence="10" type="primary">ywbF</name>
    <name evidence="10" type="ORF">GCM10010911_34650</name>
</gene>
<dbReference type="EMBL" id="BMHP01000002">
    <property type="protein sequence ID" value="GGD73841.1"/>
    <property type="molecule type" value="Genomic_DNA"/>
</dbReference>
<keyword evidence="2" id="KW-0813">Transport</keyword>
<evidence type="ECO:0000259" key="9">
    <source>
        <dbReference type="PROSITE" id="PS50850"/>
    </source>
</evidence>
<feature type="transmembrane region" description="Helical" evidence="8">
    <location>
        <begin position="145"/>
        <end position="166"/>
    </location>
</feature>
<feature type="transmembrane region" description="Helical" evidence="8">
    <location>
        <begin position="369"/>
        <end position="388"/>
    </location>
</feature>
<protein>
    <submittedName>
        <fullName evidence="10">Transporter YwbF</fullName>
    </submittedName>
</protein>
<dbReference type="PROSITE" id="PS50850">
    <property type="entry name" value="MFS"/>
    <property type="match status" value="1"/>
</dbReference>
<feature type="transmembrane region" description="Helical" evidence="8">
    <location>
        <begin position="108"/>
        <end position="125"/>
    </location>
</feature>
<organism evidence="10 11">
    <name type="scientific">Paenibacillus nasutitermitis</name>
    <dbReference type="NCBI Taxonomy" id="1652958"/>
    <lineage>
        <taxon>Bacteria</taxon>
        <taxon>Bacillati</taxon>
        <taxon>Bacillota</taxon>
        <taxon>Bacilli</taxon>
        <taxon>Bacillales</taxon>
        <taxon>Paenibacillaceae</taxon>
        <taxon>Paenibacillus</taxon>
    </lineage>
</organism>
<dbReference type="AlphaFoldDB" id="A0A917DV98"/>
<keyword evidence="4" id="KW-0997">Cell inner membrane</keyword>
<dbReference type="InterPro" id="IPR020846">
    <property type="entry name" value="MFS_dom"/>
</dbReference>
<feature type="transmembrane region" description="Helical" evidence="8">
    <location>
        <begin position="279"/>
        <end position="297"/>
    </location>
</feature>